<dbReference type="GO" id="GO:0003677">
    <property type="term" value="F:DNA binding"/>
    <property type="evidence" value="ECO:0007669"/>
    <property type="project" value="InterPro"/>
</dbReference>
<dbReference type="GO" id="GO:0006281">
    <property type="term" value="P:DNA repair"/>
    <property type="evidence" value="ECO:0007669"/>
    <property type="project" value="UniProtKB-KW"/>
</dbReference>
<dbReference type="GO" id="GO:0016787">
    <property type="term" value="F:hydrolase activity"/>
    <property type="evidence" value="ECO:0007669"/>
    <property type="project" value="UniProtKB-KW"/>
</dbReference>
<accession>A0A1Z4LZN4</accession>
<keyword evidence="10" id="KW-1185">Reference proteome</keyword>
<reference evidence="9 10" key="1">
    <citation type="submission" date="2017-06" db="EMBL/GenBank/DDBJ databases">
        <title>Genome sequencing of cyanobaciteial culture collection at National Institute for Environmental Studies (NIES).</title>
        <authorList>
            <person name="Hirose Y."/>
            <person name="Shimura Y."/>
            <person name="Fujisawa T."/>
            <person name="Nakamura Y."/>
            <person name="Kawachi M."/>
        </authorList>
    </citation>
    <scope>NUCLEOTIDE SEQUENCE [LARGE SCALE GENOMIC DNA]</scope>
    <source>
        <strain evidence="9 10">NIES-267</strain>
    </source>
</reference>
<dbReference type="InterPro" id="IPR015927">
    <property type="entry name" value="Peptidase_S24_S26A/B/C"/>
</dbReference>
<name>A0A1Z4LZN4_9CYAN</name>
<evidence type="ECO:0000256" key="6">
    <source>
        <dbReference type="ARBA" id="ARBA00023236"/>
    </source>
</evidence>
<dbReference type="SUPFAM" id="SSF51306">
    <property type="entry name" value="LexA/Signal peptidase"/>
    <property type="match status" value="1"/>
</dbReference>
<dbReference type="GO" id="GO:0006355">
    <property type="term" value="P:regulation of DNA-templated transcription"/>
    <property type="evidence" value="ECO:0007669"/>
    <property type="project" value="InterPro"/>
</dbReference>
<protein>
    <submittedName>
        <fullName evidence="9">SOS mutagenesis and repair, UmuD protein homolog</fullName>
    </submittedName>
</protein>
<gene>
    <name evidence="9" type="ORF">NIES267_62130</name>
</gene>
<evidence type="ECO:0000256" key="2">
    <source>
        <dbReference type="ARBA" id="ARBA00022763"/>
    </source>
</evidence>
<evidence type="ECO:0000256" key="7">
    <source>
        <dbReference type="RuleBase" id="RU003991"/>
    </source>
</evidence>
<dbReference type="NCBIfam" id="NF007621">
    <property type="entry name" value="PRK10276.1"/>
    <property type="match status" value="1"/>
</dbReference>
<sequence length="123" mass="13819">MSAGFPSPAQDYLDGKLDLNSYLIKHPAATFFMRMTGDAMIDAGIFDNDLLIVDRSIKPQNNSIVIAVLNGELTVRKIINNQKGIYLKSNLKENSKENNLEVTEDIDFSIWGVVTKVIHELHR</sequence>
<dbReference type="PRINTS" id="PR00726">
    <property type="entry name" value="LEXASERPTASE"/>
</dbReference>
<dbReference type="InterPro" id="IPR006197">
    <property type="entry name" value="Peptidase_S24_LexA"/>
</dbReference>
<evidence type="ECO:0000259" key="8">
    <source>
        <dbReference type="Pfam" id="PF00717"/>
    </source>
</evidence>
<dbReference type="PANTHER" id="PTHR33516:SF2">
    <property type="entry name" value="LEXA REPRESSOR-RELATED"/>
    <property type="match status" value="1"/>
</dbReference>
<organism evidence="9 10">
    <name type="scientific">Calothrix parasitica NIES-267</name>
    <dbReference type="NCBI Taxonomy" id="1973488"/>
    <lineage>
        <taxon>Bacteria</taxon>
        <taxon>Bacillati</taxon>
        <taxon>Cyanobacteriota</taxon>
        <taxon>Cyanophyceae</taxon>
        <taxon>Nostocales</taxon>
        <taxon>Calotrichaceae</taxon>
        <taxon>Calothrix</taxon>
    </lineage>
</organism>
<dbReference type="AlphaFoldDB" id="A0A1Z4LZN4"/>
<evidence type="ECO:0000313" key="10">
    <source>
        <dbReference type="Proteomes" id="UP000218418"/>
    </source>
</evidence>
<dbReference type="InterPro" id="IPR039418">
    <property type="entry name" value="LexA-like"/>
</dbReference>
<dbReference type="PANTHER" id="PTHR33516">
    <property type="entry name" value="LEXA REPRESSOR"/>
    <property type="match status" value="1"/>
</dbReference>
<dbReference type="OrthoDB" id="9802364at2"/>
<dbReference type="Gene3D" id="2.10.109.10">
    <property type="entry name" value="Umud Fragment, subunit A"/>
    <property type="match status" value="1"/>
</dbReference>
<dbReference type="CDD" id="cd06529">
    <property type="entry name" value="S24_LexA-like"/>
    <property type="match status" value="1"/>
</dbReference>
<proteinExistence type="inferred from homology"/>
<evidence type="ECO:0000256" key="1">
    <source>
        <dbReference type="ARBA" id="ARBA00007484"/>
    </source>
</evidence>
<evidence type="ECO:0000256" key="4">
    <source>
        <dbReference type="ARBA" id="ARBA00022813"/>
    </source>
</evidence>
<keyword evidence="4 7" id="KW-0068">Autocatalytic cleavage</keyword>
<feature type="domain" description="Peptidase S24/S26A/S26B/S26C" evidence="8">
    <location>
        <begin position="2"/>
        <end position="114"/>
    </location>
</feature>
<dbReference type="InterPro" id="IPR036286">
    <property type="entry name" value="LexA/Signal_pep-like_sf"/>
</dbReference>
<keyword evidence="6" id="KW-0742">SOS response</keyword>
<evidence type="ECO:0000256" key="3">
    <source>
        <dbReference type="ARBA" id="ARBA00022801"/>
    </source>
</evidence>
<evidence type="ECO:0000313" key="9">
    <source>
        <dbReference type="EMBL" id="BAY86702.1"/>
    </source>
</evidence>
<evidence type="ECO:0000256" key="5">
    <source>
        <dbReference type="ARBA" id="ARBA00023204"/>
    </source>
</evidence>
<keyword evidence="2" id="KW-0227">DNA damage</keyword>
<comment type="similarity">
    <text evidence="1 7">Belongs to the peptidase S24 family.</text>
</comment>
<dbReference type="Pfam" id="PF00717">
    <property type="entry name" value="Peptidase_S24"/>
    <property type="match status" value="1"/>
</dbReference>
<dbReference type="EMBL" id="AP018227">
    <property type="protein sequence ID" value="BAY86702.1"/>
    <property type="molecule type" value="Genomic_DNA"/>
</dbReference>
<dbReference type="InterPro" id="IPR050077">
    <property type="entry name" value="LexA_repressor"/>
</dbReference>
<dbReference type="GO" id="GO:0009432">
    <property type="term" value="P:SOS response"/>
    <property type="evidence" value="ECO:0007669"/>
    <property type="project" value="UniProtKB-KW"/>
</dbReference>
<dbReference type="Proteomes" id="UP000218418">
    <property type="component" value="Chromosome"/>
</dbReference>
<keyword evidence="3 7" id="KW-0378">Hydrolase</keyword>
<keyword evidence="5" id="KW-0234">DNA repair</keyword>